<comment type="caution">
    <text evidence="3">The sequence shown here is derived from an EMBL/GenBank/DDBJ whole genome shotgun (WGS) entry which is preliminary data.</text>
</comment>
<gene>
    <name evidence="3" type="ORF">H4R34_002560</name>
</gene>
<keyword evidence="2" id="KW-1133">Transmembrane helix</keyword>
<dbReference type="Pfam" id="PF21534">
    <property type="entry name" value="Rost"/>
    <property type="match status" value="1"/>
</dbReference>
<evidence type="ECO:0000313" key="3">
    <source>
        <dbReference type="EMBL" id="KAJ1980151.1"/>
    </source>
</evidence>
<feature type="transmembrane region" description="Helical" evidence="2">
    <location>
        <begin position="40"/>
        <end position="62"/>
    </location>
</feature>
<keyword evidence="2" id="KW-0812">Transmembrane</keyword>
<proteinExistence type="predicted"/>
<feature type="transmembrane region" description="Helical" evidence="2">
    <location>
        <begin position="110"/>
        <end position="134"/>
    </location>
</feature>
<keyword evidence="2" id="KW-0472">Membrane</keyword>
<evidence type="ECO:0000256" key="2">
    <source>
        <dbReference type="SAM" id="Phobius"/>
    </source>
</evidence>
<feature type="transmembrane region" description="Helical" evidence="2">
    <location>
        <begin position="146"/>
        <end position="166"/>
    </location>
</feature>
<name>A0A9W8E9V5_9FUNG</name>
<feature type="transmembrane region" description="Helical" evidence="2">
    <location>
        <begin position="68"/>
        <end position="89"/>
    </location>
</feature>
<organism evidence="3 4">
    <name type="scientific">Dimargaris verticillata</name>
    <dbReference type="NCBI Taxonomy" id="2761393"/>
    <lineage>
        <taxon>Eukaryota</taxon>
        <taxon>Fungi</taxon>
        <taxon>Fungi incertae sedis</taxon>
        <taxon>Zoopagomycota</taxon>
        <taxon>Kickxellomycotina</taxon>
        <taxon>Dimargaritomycetes</taxon>
        <taxon>Dimargaritales</taxon>
        <taxon>Dimargaritaceae</taxon>
        <taxon>Dimargaris</taxon>
    </lineage>
</organism>
<dbReference type="EMBL" id="JANBQB010000182">
    <property type="protein sequence ID" value="KAJ1980151.1"/>
    <property type="molecule type" value="Genomic_DNA"/>
</dbReference>
<dbReference type="PANTHER" id="PTHR12242">
    <property type="entry name" value="OS02G0130600 PROTEIN-RELATED"/>
    <property type="match status" value="1"/>
</dbReference>
<keyword evidence="4" id="KW-1185">Reference proteome</keyword>
<feature type="transmembrane region" description="Helical" evidence="2">
    <location>
        <begin position="213"/>
        <end position="235"/>
    </location>
</feature>
<dbReference type="InterPro" id="IPR049352">
    <property type="entry name" value="Rost"/>
</dbReference>
<dbReference type="Proteomes" id="UP001151582">
    <property type="component" value="Unassembled WGS sequence"/>
</dbReference>
<dbReference type="OrthoDB" id="419711at2759"/>
<evidence type="ECO:0000313" key="4">
    <source>
        <dbReference type="Proteomes" id="UP001151582"/>
    </source>
</evidence>
<evidence type="ECO:0000256" key="1">
    <source>
        <dbReference type="SAM" id="MobiDB-lite"/>
    </source>
</evidence>
<protein>
    <submittedName>
        <fullName evidence="3">Uncharacterized protein</fullName>
    </submittedName>
</protein>
<accession>A0A9W8E9V5</accession>
<reference evidence="3" key="1">
    <citation type="submission" date="2022-07" db="EMBL/GenBank/DDBJ databases">
        <title>Phylogenomic reconstructions and comparative analyses of Kickxellomycotina fungi.</title>
        <authorList>
            <person name="Reynolds N.K."/>
            <person name="Stajich J.E."/>
            <person name="Barry K."/>
            <person name="Grigoriev I.V."/>
            <person name="Crous P."/>
            <person name="Smith M.E."/>
        </authorList>
    </citation>
    <scope>NUCLEOTIDE SEQUENCE</scope>
    <source>
        <strain evidence="3">RSA 567</strain>
    </source>
</reference>
<feature type="region of interest" description="Disordered" evidence="1">
    <location>
        <begin position="299"/>
        <end position="325"/>
    </location>
</feature>
<dbReference type="PANTHER" id="PTHR12242:SF1">
    <property type="entry name" value="MYND-TYPE DOMAIN-CONTAINING PROTEIN"/>
    <property type="match status" value="1"/>
</dbReference>
<dbReference type="AlphaFoldDB" id="A0A9W8E9V5"/>
<sequence length="325" mass="37200">MNAYPGHGRVYRFFRLDNFDAERFVTSNLVKPRMLFAIRLALALYCIATVVVLFVTTGVRFFHYMTDWSYLGLTVYMMLATVVSGRYCFGAMPYSPGQNLLERAPSWARALYWFLYETVVTFHILVPVVYWALLSSQLRTDTSLELYSSIAPHAIDFVVMAVELIFNRQILEVSHVVIPVIILALYLALAFLVWGTEHYFVYSFLDFYKLHGWVALICVAIAVAFCIIFFVQLYLHRLREYLFRKRWAKQIVNSHKPYEPRDSSLEMGPTMAGVPSYHPSLAAPTTPFHSSNNPHPVDFGQFDLPPSQPGAPGTMAPNPYGYRTS</sequence>
<dbReference type="GO" id="GO:0016020">
    <property type="term" value="C:membrane"/>
    <property type="evidence" value="ECO:0007669"/>
    <property type="project" value="TreeGrafter"/>
</dbReference>
<feature type="transmembrane region" description="Helical" evidence="2">
    <location>
        <begin position="173"/>
        <end position="193"/>
    </location>
</feature>